<feature type="region of interest" description="Disordered" evidence="1">
    <location>
        <begin position="82"/>
        <end position="103"/>
    </location>
</feature>
<accession>W1PZC3</accession>
<dbReference type="Proteomes" id="UP000017836">
    <property type="component" value="Unassembled WGS sequence"/>
</dbReference>
<reference evidence="3" key="1">
    <citation type="journal article" date="2013" name="Science">
        <title>The Amborella genome and the evolution of flowering plants.</title>
        <authorList>
            <consortium name="Amborella Genome Project"/>
        </authorList>
    </citation>
    <scope>NUCLEOTIDE SEQUENCE [LARGE SCALE GENOMIC DNA]</scope>
</reference>
<name>W1PZC3_AMBTC</name>
<proteinExistence type="predicted"/>
<gene>
    <name evidence="2" type="ORF">AMTR_s00050p00214410</name>
</gene>
<evidence type="ECO:0000256" key="1">
    <source>
        <dbReference type="SAM" id="MobiDB-lite"/>
    </source>
</evidence>
<protein>
    <submittedName>
        <fullName evidence="2">Uncharacterized protein</fullName>
    </submittedName>
</protein>
<evidence type="ECO:0000313" key="3">
    <source>
        <dbReference type="Proteomes" id="UP000017836"/>
    </source>
</evidence>
<dbReference type="Gramene" id="ERN12930">
    <property type="protein sequence ID" value="ERN12930"/>
    <property type="gene ID" value="AMTR_s00050p00214410"/>
</dbReference>
<evidence type="ECO:0000313" key="2">
    <source>
        <dbReference type="EMBL" id="ERN12930.1"/>
    </source>
</evidence>
<sequence>MDSGDEDHPHVVDPIPNVEIPIAPSSISDSIVDLNIEIPPGPSSLWEREQGRPLEDEIMENVLPSEVFSSKGKHSAVCESGVSPSKMEFSVPPYQGEPFPALL</sequence>
<dbReference type="AlphaFoldDB" id="W1PZC3"/>
<keyword evidence="3" id="KW-1185">Reference proteome</keyword>
<organism evidence="2 3">
    <name type="scientific">Amborella trichopoda</name>
    <dbReference type="NCBI Taxonomy" id="13333"/>
    <lineage>
        <taxon>Eukaryota</taxon>
        <taxon>Viridiplantae</taxon>
        <taxon>Streptophyta</taxon>
        <taxon>Embryophyta</taxon>
        <taxon>Tracheophyta</taxon>
        <taxon>Spermatophyta</taxon>
        <taxon>Magnoliopsida</taxon>
        <taxon>Amborellales</taxon>
        <taxon>Amborellaceae</taxon>
        <taxon>Amborella</taxon>
    </lineage>
</organism>
<dbReference type="EMBL" id="KI392596">
    <property type="protein sequence ID" value="ERN12930.1"/>
    <property type="molecule type" value="Genomic_DNA"/>
</dbReference>
<dbReference type="HOGENOM" id="CLU_2267392_0_0_1"/>